<dbReference type="GO" id="GO:0031985">
    <property type="term" value="C:Golgi cisterna"/>
    <property type="evidence" value="ECO:0007669"/>
    <property type="project" value="TreeGrafter"/>
</dbReference>
<evidence type="ECO:0000313" key="8">
    <source>
        <dbReference type="Proteomes" id="UP001176517"/>
    </source>
</evidence>
<dbReference type="GO" id="GO:0000139">
    <property type="term" value="C:Golgi membrane"/>
    <property type="evidence" value="ECO:0007669"/>
    <property type="project" value="UniProtKB-SubCell"/>
</dbReference>
<dbReference type="Pfam" id="PF05719">
    <property type="entry name" value="GPP34"/>
    <property type="match status" value="1"/>
</dbReference>
<dbReference type="EMBL" id="JAPDMZ010000008">
    <property type="protein sequence ID" value="KAK0557070.1"/>
    <property type="molecule type" value="Genomic_DNA"/>
</dbReference>
<gene>
    <name evidence="7" type="ORF">OC846_000717</name>
</gene>
<keyword evidence="4" id="KW-0446">Lipid-binding</keyword>
<organism evidence="7 8">
    <name type="scientific">Tilletia horrida</name>
    <dbReference type="NCBI Taxonomy" id="155126"/>
    <lineage>
        <taxon>Eukaryota</taxon>
        <taxon>Fungi</taxon>
        <taxon>Dikarya</taxon>
        <taxon>Basidiomycota</taxon>
        <taxon>Ustilaginomycotina</taxon>
        <taxon>Exobasidiomycetes</taxon>
        <taxon>Tilletiales</taxon>
        <taxon>Tilletiaceae</taxon>
        <taxon>Tilletia</taxon>
    </lineage>
</organism>
<evidence type="ECO:0000256" key="6">
    <source>
        <dbReference type="SAM" id="MobiDB-lite"/>
    </source>
</evidence>
<dbReference type="GO" id="GO:0070273">
    <property type="term" value="F:phosphatidylinositol-4-phosphate binding"/>
    <property type="evidence" value="ECO:0007669"/>
    <property type="project" value="InterPro"/>
</dbReference>
<feature type="region of interest" description="Disordered" evidence="6">
    <location>
        <begin position="279"/>
        <end position="339"/>
    </location>
</feature>
<sequence length="490" mass="52626">MSMTTKQLKRSLGDEKLQVTLSMASGSGTTAASGLSRRRPAGTAATYGGTSSVGTAEEELGTPRTSSPVPGNGHGYSSPARTSLGSTPVAFDPRDLQDESEVAAHPRLTLMEEILLLGLKDRQGYLSFWNDSISFALRGCIIIELALRKRIAVVREPTRRRFDVQDRLIEVINPKGTGEVLLDEALKLIRTSELMSTAQWVDLLSGETWNVMKIGYQLKQVRERLAKGLVDKGVLRTEKRNFLLFDMATHPIADSSAKDGVLRRILTLVTSGSPSVHAENFYREDEQSSNGSRSRSGASSRHRDEDLFNYHLEAGNGTSSPRPQAGSSNSPNLSTPSASSGRIAYRMTRALCLLCTSFAANVLENALGHLSYDARELAFQKADEILADFAQWPMAPSTSGGGIGGTGPPVGSSVTNGSSRNRTVGPGIGEGSMLSSDSGGNGRRTEVNMGVGIDELARAVRAEYAAQGNEYQYEVIAGVLHVLSRMDSLL</sequence>
<keyword evidence="8" id="KW-1185">Reference proteome</keyword>
<dbReference type="GO" id="GO:0005829">
    <property type="term" value="C:cytosol"/>
    <property type="evidence" value="ECO:0007669"/>
    <property type="project" value="TreeGrafter"/>
</dbReference>
<dbReference type="GO" id="GO:0043001">
    <property type="term" value="P:Golgi to plasma membrane protein transport"/>
    <property type="evidence" value="ECO:0007669"/>
    <property type="project" value="TreeGrafter"/>
</dbReference>
<comment type="subcellular location">
    <subcellularLocation>
        <location evidence="1">Golgi apparatus membrane</location>
        <topology evidence="1">Peripheral membrane protein</topology>
        <orientation evidence="1">Cytoplasmic side</orientation>
    </subcellularLocation>
</comment>
<feature type="region of interest" description="Disordered" evidence="6">
    <location>
        <begin position="1"/>
        <end position="98"/>
    </location>
</feature>
<feature type="compositionally biased region" description="Low complexity" evidence="6">
    <location>
        <begin position="20"/>
        <end position="35"/>
    </location>
</feature>
<dbReference type="PANTHER" id="PTHR12704">
    <property type="entry name" value="TRANS-GOLGI PROTEIN GMX33"/>
    <property type="match status" value="1"/>
</dbReference>
<evidence type="ECO:0000256" key="5">
    <source>
        <dbReference type="ARBA" id="ARBA00023136"/>
    </source>
</evidence>
<reference evidence="7" key="1">
    <citation type="journal article" date="2023" name="PhytoFront">
        <title>Draft Genome Resources of Seven Strains of Tilletia horrida, Causal Agent of Kernel Smut of Rice.</title>
        <authorList>
            <person name="Khanal S."/>
            <person name="Antony Babu S."/>
            <person name="Zhou X.G."/>
        </authorList>
    </citation>
    <scope>NUCLEOTIDE SEQUENCE</scope>
    <source>
        <strain evidence="7">TX6</strain>
    </source>
</reference>
<dbReference type="AlphaFoldDB" id="A0AAN6GXM0"/>
<evidence type="ECO:0000256" key="1">
    <source>
        <dbReference type="ARBA" id="ARBA00004255"/>
    </source>
</evidence>
<dbReference type="InterPro" id="IPR008628">
    <property type="entry name" value="GPP34-like"/>
</dbReference>
<dbReference type="GO" id="GO:0048194">
    <property type="term" value="P:Golgi vesicle budding"/>
    <property type="evidence" value="ECO:0007669"/>
    <property type="project" value="TreeGrafter"/>
</dbReference>
<dbReference type="PANTHER" id="PTHR12704:SF2">
    <property type="entry name" value="GOLGI PHOSPHOPROTEIN 3 HOMOLOG SAURON"/>
    <property type="match status" value="1"/>
</dbReference>
<evidence type="ECO:0000256" key="3">
    <source>
        <dbReference type="ARBA" id="ARBA00023034"/>
    </source>
</evidence>
<feature type="compositionally biased region" description="Polar residues" evidence="6">
    <location>
        <begin position="316"/>
        <end position="339"/>
    </location>
</feature>
<evidence type="ECO:0000256" key="4">
    <source>
        <dbReference type="ARBA" id="ARBA00023121"/>
    </source>
</evidence>
<feature type="compositionally biased region" description="Gly residues" evidence="6">
    <location>
        <begin position="399"/>
        <end position="408"/>
    </location>
</feature>
<dbReference type="InterPro" id="IPR038261">
    <property type="entry name" value="GPP34-like_sf"/>
</dbReference>
<keyword evidence="5" id="KW-0472">Membrane</keyword>
<accession>A0AAN6GXM0</accession>
<dbReference type="Gene3D" id="1.10.3630.10">
    <property type="entry name" value="yeast vps74-n-term truncation variant domain like"/>
    <property type="match status" value="1"/>
</dbReference>
<keyword evidence="3" id="KW-0333">Golgi apparatus</keyword>
<dbReference type="GO" id="GO:0006890">
    <property type="term" value="P:retrograde vesicle-mediated transport, Golgi to endoplasmic reticulum"/>
    <property type="evidence" value="ECO:0007669"/>
    <property type="project" value="TreeGrafter"/>
</dbReference>
<feature type="compositionally biased region" description="Low complexity" evidence="6">
    <location>
        <begin position="288"/>
        <end position="299"/>
    </location>
</feature>
<comment type="caution">
    <text evidence="7">The sequence shown here is derived from an EMBL/GenBank/DDBJ whole genome shotgun (WGS) entry which is preliminary data.</text>
</comment>
<dbReference type="Proteomes" id="UP001176517">
    <property type="component" value="Unassembled WGS sequence"/>
</dbReference>
<evidence type="ECO:0008006" key="9">
    <source>
        <dbReference type="Google" id="ProtNLM"/>
    </source>
</evidence>
<comment type="similarity">
    <text evidence="2">Belongs to the GOLPH3/VPS74 family.</text>
</comment>
<dbReference type="GO" id="GO:0007030">
    <property type="term" value="P:Golgi organization"/>
    <property type="evidence" value="ECO:0007669"/>
    <property type="project" value="TreeGrafter"/>
</dbReference>
<evidence type="ECO:0000256" key="2">
    <source>
        <dbReference type="ARBA" id="ARBA00007284"/>
    </source>
</evidence>
<proteinExistence type="inferred from homology"/>
<dbReference type="GO" id="GO:0005802">
    <property type="term" value="C:trans-Golgi network"/>
    <property type="evidence" value="ECO:0007669"/>
    <property type="project" value="TreeGrafter"/>
</dbReference>
<protein>
    <recommendedName>
        <fullName evidence="9">Vacuolar protein sorting-associated protein 74</fullName>
    </recommendedName>
</protein>
<feature type="region of interest" description="Disordered" evidence="6">
    <location>
        <begin position="397"/>
        <end position="443"/>
    </location>
</feature>
<evidence type="ECO:0000313" key="7">
    <source>
        <dbReference type="EMBL" id="KAK0557070.1"/>
    </source>
</evidence>
<name>A0AAN6GXM0_9BASI</name>